<feature type="domain" description="Methyltransferase" evidence="1">
    <location>
        <begin position="345"/>
        <end position="455"/>
    </location>
</feature>
<evidence type="ECO:0000313" key="3">
    <source>
        <dbReference type="Proteomes" id="UP001244341"/>
    </source>
</evidence>
<dbReference type="SUPFAM" id="SSF53335">
    <property type="entry name" value="S-adenosyl-L-methionine-dependent methyltransferases"/>
    <property type="match status" value="1"/>
</dbReference>
<accession>A0ABY8U4V2</accession>
<dbReference type="CDD" id="cd02440">
    <property type="entry name" value="AdoMet_MTases"/>
    <property type="match status" value="1"/>
</dbReference>
<dbReference type="Proteomes" id="UP001244341">
    <property type="component" value="Chromosome 6b"/>
</dbReference>
<dbReference type="EMBL" id="CP126213">
    <property type="protein sequence ID" value="WIA15482.1"/>
    <property type="molecule type" value="Genomic_DNA"/>
</dbReference>
<gene>
    <name evidence="2" type="ORF">OEZ85_002121</name>
</gene>
<evidence type="ECO:0000313" key="2">
    <source>
        <dbReference type="EMBL" id="WIA15482.1"/>
    </source>
</evidence>
<protein>
    <recommendedName>
        <fullName evidence="1">Methyltransferase domain-containing protein</fullName>
    </recommendedName>
</protein>
<reference evidence="2 3" key="1">
    <citation type="submission" date="2023-05" db="EMBL/GenBank/DDBJ databases">
        <title>A 100% complete, gapless, phased diploid assembly of the Scenedesmus obliquus UTEX 3031 genome.</title>
        <authorList>
            <person name="Biondi T.C."/>
            <person name="Hanschen E.R."/>
            <person name="Kwon T."/>
            <person name="Eng W."/>
            <person name="Kruse C.P.S."/>
            <person name="Koehler S.I."/>
            <person name="Kunde Y."/>
            <person name="Gleasner C.D."/>
            <person name="You Mak K.T."/>
            <person name="Polle J."/>
            <person name="Hovde B.T."/>
            <person name="Starkenburg S.R."/>
        </authorList>
    </citation>
    <scope>NUCLEOTIDE SEQUENCE [LARGE SCALE GENOMIC DNA]</scope>
    <source>
        <strain evidence="2 3">DOE0152z</strain>
    </source>
</reference>
<keyword evidence="3" id="KW-1185">Reference proteome</keyword>
<proteinExistence type="predicted"/>
<dbReference type="Gene3D" id="3.40.50.150">
    <property type="entry name" value="Vaccinia Virus protein VP39"/>
    <property type="match status" value="1"/>
</dbReference>
<evidence type="ECO:0000259" key="1">
    <source>
        <dbReference type="Pfam" id="PF13649"/>
    </source>
</evidence>
<dbReference type="Pfam" id="PF13649">
    <property type="entry name" value="Methyltransf_25"/>
    <property type="match status" value="1"/>
</dbReference>
<name>A0ABY8U4V2_TETOB</name>
<dbReference type="InterPro" id="IPR029063">
    <property type="entry name" value="SAM-dependent_MTases_sf"/>
</dbReference>
<organism evidence="2 3">
    <name type="scientific">Tetradesmus obliquus</name>
    <name type="common">Green alga</name>
    <name type="synonym">Acutodesmus obliquus</name>
    <dbReference type="NCBI Taxonomy" id="3088"/>
    <lineage>
        <taxon>Eukaryota</taxon>
        <taxon>Viridiplantae</taxon>
        <taxon>Chlorophyta</taxon>
        <taxon>core chlorophytes</taxon>
        <taxon>Chlorophyceae</taxon>
        <taxon>CS clade</taxon>
        <taxon>Sphaeropleales</taxon>
        <taxon>Scenedesmaceae</taxon>
        <taxon>Tetradesmus</taxon>
    </lineage>
</organism>
<dbReference type="PANTHER" id="PTHR42912:SF81">
    <property type="entry name" value="METHYLTRANSFERASE DOMAIN-CONTAINING PROTEIN"/>
    <property type="match status" value="1"/>
</dbReference>
<sequence length="555" mass="59585">MRALGVFKHISSRARLSAAAAGGGAARRVQTHVATPTTTAPTSAQDLSYVVDRDWTAGAAAPQGSFRQLPINYCPETRFTVDCVASADAANFQIHPSVEFWANYNTSFSSRSLNAQADDPNAPKGRDQLSVLAADAAQLLRESALADAESAAYWAYHLGRTGFFLGAAASGAIAHHLSAQLRALSAGGNPSRTPFQNLSDNASTELSNRLYEALAMYKQDLEGIKQGAFKLPWDMTTITHRQYNPLFVLSKSAQFVAEGIATLNRRMAQGPANNWFASNLYPQYYADNTFHYQSDGWMSDRSASVYEFSTEALFFGRQDAMQRSALLPLSQHIRVNGLDPGSMRVMEACCGTGRFHTFLKDNYPSMQTIAADLSPFYLARARSNVAYWKGQRAPALDLGGMDGTGTEFMQCAVENVPLPDGSLDAVLCMYAFHEMPEEARSAAAAEMLRLLKPGGLAVLTDSVQLGDRPQWDPTLGAFGNFNEPHYKNFIACDFGALFKAAGFECGTKVMASATKTLSFVKPLAGSSSSSSSSDAGVAAAANGASYAAVQGADLN</sequence>
<dbReference type="InterPro" id="IPR041698">
    <property type="entry name" value="Methyltransf_25"/>
</dbReference>
<dbReference type="PANTHER" id="PTHR42912">
    <property type="entry name" value="METHYLTRANSFERASE"/>
    <property type="match status" value="1"/>
</dbReference>
<dbReference type="InterPro" id="IPR050508">
    <property type="entry name" value="Methyltransf_Superfamily"/>
</dbReference>